<dbReference type="InterPro" id="IPR056396">
    <property type="entry name" value="HEAT_SCC3-SA"/>
</dbReference>
<evidence type="ECO:0000256" key="14">
    <source>
        <dbReference type="ARBA" id="ARBA00082975"/>
    </source>
</evidence>
<evidence type="ECO:0000256" key="1">
    <source>
        <dbReference type="ARBA" id="ARBA00004286"/>
    </source>
</evidence>
<keyword evidence="5" id="KW-0159">Chromosome partition</keyword>
<dbReference type="GO" id="GO:0007059">
    <property type="term" value="P:chromosome segregation"/>
    <property type="evidence" value="ECO:0007669"/>
    <property type="project" value="UniProtKB-KW"/>
</dbReference>
<dbReference type="Pfam" id="PF24571">
    <property type="entry name" value="HEAT_SCC3-SA"/>
    <property type="match status" value="1"/>
</dbReference>
<name>A0A0K9PKP0_ZOSMR</name>
<dbReference type="OrthoDB" id="498590at2759"/>
<accession>A0A0K9PKP0</accession>
<feature type="domain" description="SCD" evidence="16">
    <location>
        <begin position="293"/>
        <end position="378"/>
    </location>
</feature>
<dbReference type="FunFam" id="1.25.10.10:FF:000449">
    <property type="entry name" value="Cohesin subunit SA-3"/>
    <property type="match status" value="1"/>
</dbReference>
<dbReference type="InterPro" id="IPR011989">
    <property type="entry name" value="ARM-like"/>
</dbReference>
<dbReference type="GO" id="GO:0000785">
    <property type="term" value="C:chromatin"/>
    <property type="evidence" value="ECO:0000318"/>
    <property type="project" value="GO_Central"/>
</dbReference>
<dbReference type="GO" id="GO:0051321">
    <property type="term" value="P:meiotic cell cycle"/>
    <property type="evidence" value="ECO:0007669"/>
    <property type="project" value="UniProtKB-KW"/>
</dbReference>
<dbReference type="GO" id="GO:0003682">
    <property type="term" value="F:chromatin binding"/>
    <property type="evidence" value="ECO:0000318"/>
    <property type="project" value="GO_Central"/>
</dbReference>
<evidence type="ECO:0000256" key="5">
    <source>
        <dbReference type="ARBA" id="ARBA00022829"/>
    </source>
</evidence>
<comment type="subunit">
    <text evidence="10">Component of the meiosis-specific cohesin complex, which also contains the SMC1 (SMC1A or SMC1B) and SMC3 heterodimer. Such complex likely contains RAD21, or the meiosis-specific related protein REC8. Interacts with CCDC79/TERB1; recruiting cohesin to telomeres to develop structural rigidity.</text>
</comment>
<dbReference type="SUPFAM" id="SSF48371">
    <property type="entry name" value="ARM repeat"/>
    <property type="match status" value="1"/>
</dbReference>
<evidence type="ECO:0000313" key="18">
    <source>
        <dbReference type="Proteomes" id="UP000036987"/>
    </source>
</evidence>
<dbReference type="Pfam" id="PF21581">
    <property type="entry name" value="SCD"/>
    <property type="match status" value="1"/>
</dbReference>
<comment type="similarity">
    <text evidence="2">Belongs to the SCC3 family.</text>
</comment>
<protein>
    <recommendedName>
        <fullName evidence="11">Cohesin subunit SA-3</fullName>
    </recommendedName>
    <alternativeName>
        <fullName evidence="13">SCC3 homolog 3</fullName>
    </alternativeName>
    <alternativeName>
        <fullName evidence="12">Stromal antigen 3</fullName>
    </alternativeName>
    <alternativeName>
        <fullName evidence="14">Stromalin-3</fullName>
    </alternativeName>
</protein>
<evidence type="ECO:0000313" key="17">
    <source>
        <dbReference type="EMBL" id="KMZ68810.1"/>
    </source>
</evidence>
<feature type="region of interest" description="Disordered" evidence="15">
    <location>
        <begin position="1"/>
        <end position="71"/>
    </location>
</feature>
<dbReference type="STRING" id="29655.A0A0K9PKP0"/>
<dbReference type="Proteomes" id="UP000036987">
    <property type="component" value="Unassembled WGS sequence"/>
</dbReference>
<reference evidence="18" key="1">
    <citation type="journal article" date="2016" name="Nature">
        <title>The genome of the seagrass Zostera marina reveals angiosperm adaptation to the sea.</title>
        <authorList>
            <person name="Olsen J.L."/>
            <person name="Rouze P."/>
            <person name="Verhelst B."/>
            <person name="Lin Y.-C."/>
            <person name="Bayer T."/>
            <person name="Collen J."/>
            <person name="Dattolo E."/>
            <person name="De Paoli E."/>
            <person name="Dittami S."/>
            <person name="Maumus F."/>
            <person name="Michel G."/>
            <person name="Kersting A."/>
            <person name="Lauritano C."/>
            <person name="Lohaus R."/>
            <person name="Toepel M."/>
            <person name="Tonon T."/>
            <person name="Vanneste K."/>
            <person name="Amirebrahimi M."/>
            <person name="Brakel J."/>
            <person name="Bostroem C."/>
            <person name="Chovatia M."/>
            <person name="Grimwood J."/>
            <person name="Jenkins J.W."/>
            <person name="Jueterbock A."/>
            <person name="Mraz A."/>
            <person name="Stam W.T."/>
            <person name="Tice H."/>
            <person name="Bornberg-Bauer E."/>
            <person name="Green P.J."/>
            <person name="Pearson G.A."/>
            <person name="Procaccini G."/>
            <person name="Duarte C.M."/>
            <person name="Schmutz J."/>
            <person name="Reusch T.B.H."/>
            <person name="Van de Peer Y."/>
        </authorList>
    </citation>
    <scope>NUCLEOTIDE SEQUENCE [LARGE SCALE GENOMIC DNA]</scope>
    <source>
        <strain evidence="18">cv. Finnish</strain>
    </source>
</reference>
<dbReference type="PROSITE" id="PS51425">
    <property type="entry name" value="SCD"/>
    <property type="match status" value="1"/>
</dbReference>
<keyword evidence="18" id="KW-1185">Reference proteome</keyword>
<keyword evidence="4" id="KW-0597">Phosphoprotein</keyword>
<dbReference type="GO" id="GO:0005634">
    <property type="term" value="C:nucleus"/>
    <property type="evidence" value="ECO:0000318"/>
    <property type="project" value="GO_Central"/>
</dbReference>
<comment type="caution">
    <text evidence="17">The sequence shown here is derived from an EMBL/GenBank/DDBJ whole genome shotgun (WGS) entry which is preliminary data.</text>
</comment>
<dbReference type="Pfam" id="PF08514">
    <property type="entry name" value="STAG"/>
    <property type="match status" value="1"/>
</dbReference>
<dbReference type="InterPro" id="IPR016024">
    <property type="entry name" value="ARM-type_fold"/>
</dbReference>
<evidence type="ECO:0000259" key="16">
    <source>
        <dbReference type="PROSITE" id="PS51425"/>
    </source>
</evidence>
<keyword evidence="6" id="KW-0539">Nucleus</keyword>
<keyword evidence="8" id="KW-0131">Cell cycle</keyword>
<evidence type="ECO:0000256" key="3">
    <source>
        <dbReference type="ARBA" id="ARBA00022454"/>
    </source>
</evidence>
<dbReference type="InterPro" id="IPR013721">
    <property type="entry name" value="STAG"/>
</dbReference>
<dbReference type="Gene3D" id="1.25.10.10">
    <property type="entry name" value="Leucine-rich Repeat Variant"/>
    <property type="match status" value="1"/>
</dbReference>
<evidence type="ECO:0000256" key="11">
    <source>
        <dbReference type="ARBA" id="ARBA00067279"/>
    </source>
</evidence>
<dbReference type="InterPro" id="IPR020839">
    <property type="entry name" value="SCD"/>
</dbReference>
<dbReference type="PANTHER" id="PTHR11199">
    <property type="entry name" value="STROMAL ANTIGEN"/>
    <property type="match status" value="1"/>
</dbReference>
<dbReference type="InterPro" id="IPR039662">
    <property type="entry name" value="Cohesin_Scc3/SA"/>
</dbReference>
<evidence type="ECO:0000256" key="2">
    <source>
        <dbReference type="ARBA" id="ARBA00005486"/>
    </source>
</evidence>
<dbReference type="EMBL" id="LFYR01000811">
    <property type="protein sequence ID" value="KMZ68810.1"/>
    <property type="molecule type" value="Genomic_DNA"/>
</dbReference>
<proteinExistence type="inferred from homology"/>
<keyword evidence="3" id="KW-0158">Chromosome</keyword>
<evidence type="ECO:0000256" key="10">
    <source>
        <dbReference type="ARBA" id="ARBA00064253"/>
    </source>
</evidence>
<evidence type="ECO:0000256" key="12">
    <source>
        <dbReference type="ARBA" id="ARBA00077200"/>
    </source>
</evidence>
<evidence type="ECO:0000256" key="6">
    <source>
        <dbReference type="ARBA" id="ARBA00023242"/>
    </source>
</evidence>
<dbReference type="AlphaFoldDB" id="A0A0K9PKP0"/>
<feature type="compositionally biased region" description="Acidic residues" evidence="15">
    <location>
        <begin position="34"/>
        <end position="57"/>
    </location>
</feature>
<evidence type="ECO:0000256" key="9">
    <source>
        <dbReference type="ARBA" id="ARBA00057292"/>
    </source>
</evidence>
<sequence length="910" mass="104043">MESVTVTSETSERRTKRRGRVQELSDGKSSGSLDGEEEEGEEEEDFEDSPMELDQMSDEPAPRRKRHRGAGTGGFQAARVLDEGYSLIEVIRHEGHCIPLAVKRWVEQYEKNPKSAIAELLMMFFEACGATYQLNASTLDEINVDSVVLSLVELARDGKVEDHYTSRAKDFKIFKENLSTFWDVLVIECKNGPLFDKILFDKCTDYIIAMSCTPPRVYRQISSLVGLQLVTSIIAVAKTLGGQRETTQRQLNAEKKKRNDESRVESLTKRLSLSHEKITAAEEMMRKIFTGLFMHRYRDVDHEIRTFSIRALGVWIVSYPSLFLKDSYLKYLGWTLNDKNAGVRKTSVQSLQSLYEVDDNILSLGLFTERFSGRMIELADDIEISVSVSAIGLIKLLLRHQLIPDDELGPLYDLLIDEPPLVRRAIGELVYDHLIAQKVGSSRSGFGGSEEPSEVLLGRMLQILREFPDDPILSSYVIDDVWDDMKAMKDWKCIISMLLDENTSIELTDADATNLIRVLYASAKKAVGEKIVPTQFNRKPYLSKAQKDVFDNNRRDLTLAMLKSYPQLLRKYATDKAKVSPLIEISVLLKLELYSLKREEQSFKSVVEIIYDAFFKHSDKNALRSCAKAMTFCSTEGQADLQDFAQNKIKELEDELTVKLNSAMKEVESGNDEYSLLVNLKRLYELQLTRHVSNDSIFEVIARTPNHLDDEVMAFLLLNMYLHVVWSLYTIDKENPNEASVRSLLLKRKSLFERLDYFLKFLPEIERKNSQILASRVSVILAEMWCLFKKSKFSSTKMDTLGYYPNVIMLQKFWKLCEKLLNVSDDTEDEDANDEYIEETSRDVVMVAAIKLVVNNIGSEDYLHYLGSEIISHFVMHGANIAELIKHLISVIKKTNSDYIPTMFLEALKK</sequence>
<evidence type="ECO:0000256" key="15">
    <source>
        <dbReference type="SAM" id="MobiDB-lite"/>
    </source>
</evidence>
<gene>
    <name evidence="17" type="ORF">ZOSMA_22G01050</name>
</gene>
<evidence type="ECO:0000256" key="7">
    <source>
        <dbReference type="ARBA" id="ARBA00023254"/>
    </source>
</evidence>
<evidence type="ECO:0000256" key="13">
    <source>
        <dbReference type="ARBA" id="ARBA00081834"/>
    </source>
</evidence>
<evidence type="ECO:0000256" key="4">
    <source>
        <dbReference type="ARBA" id="ARBA00022553"/>
    </source>
</evidence>
<organism evidence="17 18">
    <name type="scientific">Zostera marina</name>
    <name type="common">Eelgrass</name>
    <dbReference type="NCBI Taxonomy" id="29655"/>
    <lineage>
        <taxon>Eukaryota</taxon>
        <taxon>Viridiplantae</taxon>
        <taxon>Streptophyta</taxon>
        <taxon>Embryophyta</taxon>
        <taxon>Tracheophyta</taxon>
        <taxon>Spermatophyta</taxon>
        <taxon>Magnoliopsida</taxon>
        <taxon>Liliopsida</taxon>
        <taxon>Zosteraceae</taxon>
        <taxon>Zostera</taxon>
    </lineage>
</organism>
<dbReference type="GO" id="GO:0007062">
    <property type="term" value="P:sister chromatid cohesion"/>
    <property type="evidence" value="ECO:0000318"/>
    <property type="project" value="GO_Central"/>
</dbReference>
<evidence type="ECO:0000256" key="8">
    <source>
        <dbReference type="ARBA" id="ARBA00023306"/>
    </source>
</evidence>
<dbReference type="PANTHER" id="PTHR11199:SF0">
    <property type="entry name" value="LD34181P-RELATED"/>
    <property type="match status" value="1"/>
</dbReference>
<comment type="subcellular location">
    <subcellularLocation>
        <location evidence="1">Chromosome</location>
    </subcellularLocation>
</comment>
<keyword evidence="7" id="KW-0469">Meiosis</keyword>
<dbReference type="GO" id="GO:0008278">
    <property type="term" value="C:cohesin complex"/>
    <property type="evidence" value="ECO:0000318"/>
    <property type="project" value="GO_Central"/>
</dbReference>
<comment type="function">
    <text evidence="9">Meiosis specific component of cohesin complex. The cohesin complex is required for the cohesion of sister chromatids after DNA replication. The cohesin complex apparently forms a large proteinaceous ring within which sister chromatids can be trapped. At anaphase, the complex is cleaved and dissociates from chromatin, allowing sister chromatids to segregate. The meiosis-specific cohesin complex probably replaces mitosis specific cohesin complex when it dissociates from chromatin during prophase I.</text>
</comment>
<feature type="non-terminal residue" evidence="17">
    <location>
        <position position="910"/>
    </location>
</feature>